<dbReference type="PANTHER" id="PTHR43569">
    <property type="entry name" value="AMIDOHYDROLASE"/>
    <property type="match status" value="1"/>
</dbReference>
<evidence type="ECO:0000259" key="2">
    <source>
        <dbReference type="Pfam" id="PF04909"/>
    </source>
</evidence>
<sequence length="281" mass="32771">MKIDSHQHFWKYDPVKEAWITPEMAVIQKDFLPQDVEPLLSQNNFDGCIAVQADQSENETHFLLQLADENDFIKAVVGWVDFKDPNIEERLEYFSGFKKLKGFRHIFQAETNPEFMLQTDFCNGIDKLAKYNFTYDILIGPQQWPFIGEFINKFPKQRFVIDHLAKPDFKKSDFTAFEKMVCAIAKNPNVFCKVSGLVTEAHWHNWKPEDFKTALDIITENFSINRLMFGSDWPVCLLSATYPEVIALMEHYFSSFSVTDQDAFWGNNAVSFYNLEVSFFT</sequence>
<dbReference type="Gene3D" id="3.20.20.140">
    <property type="entry name" value="Metal-dependent hydrolases"/>
    <property type="match status" value="1"/>
</dbReference>
<comment type="similarity">
    <text evidence="1">Belongs to the metallo-dependent hydrolases superfamily.</text>
</comment>
<dbReference type="Proteomes" id="UP001430679">
    <property type="component" value="Unassembled WGS sequence"/>
</dbReference>
<dbReference type="PANTHER" id="PTHR43569:SF2">
    <property type="entry name" value="AMIDOHYDROLASE-RELATED DOMAIN-CONTAINING PROTEIN"/>
    <property type="match status" value="1"/>
</dbReference>
<dbReference type="InterPro" id="IPR052350">
    <property type="entry name" value="Metallo-dep_Lactonases"/>
</dbReference>
<name>A0ABS8MAI9_9FLAO</name>
<gene>
    <name evidence="3" type="ORF">LNP81_06045</name>
</gene>
<dbReference type="RefSeq" id="WP_230034217.1">
    <property type="nucleotide sequence ID" value="NZ_JAJJMM010000001.1"/>
</dbReference>
<proteinExistence type="inferred from homology"/>
<feature type="domain" description="Amidohydrolase-related" evidence="2">
    <location>
        <begin position="3"/>
        <end position="275"/>
    </location>
</feature>
<dbReference type="InterPro" id="IPR006680">
    <property type="entry name" value="Amidohydro-rel"/>
</dbReference>
<dbReference type="InterPro" id="IPR032466">
    <property type="entry name" value="Metal_Hydrolase"/>
</dbReference>
<dbReference type="Pfam" id="PF04909">
    <property type="entry name" value="Amidohydro_2"/>
    <property type="match status" value="1"/>
</dbReference>
<reference evidence="3" key="1">
    <citation type="submission" date="2021-11" db="EMBL/GenBank/DDBJ databases">
        <title>Description of novel Flavobacterium species.</title>
        <authorList>
            <person name="Saticioglu I.B."/>
            <person name="Ay H."/>
            <person name="Altun S."/>
            <person name="Duman M."/>
        </authorList>
    </citation>
    <scope>NUCLEOTIDE SEQUENCE</scope>
    <source>
        <strain evidence="3">F-30</strain>
    </source>
</reference>
<comment type="caution">
    <text evidence="3">The sequence shown here is derived from an EMBL/GenBank/DDBJ whole genome shotgun (WGS) entry which is preliminary data.</text>
</comment>
<protein>
    <submittedName>
        <fullName evidence="3">Amidohydrolase family protein</fullName>
    </submittedName>
</protein>
<dbReference type="SUPFAM" id="SSF51556">
    <property type="entry name" value="Metallo-dependent hydrolases"/>
    <property type="match status" value="1"/>
</dbReference>
<evidence type="ECO:0000313" key="3">
    <source>
        <dbReference type="EMBL" id="MCC9062552.1"/>
    </source>
</evidence>
<accession>A0ABS8MAI9</accession>
<organism evidence="3 4">
    <name type="scientific">Flavobacterium piscisymbiosum</name>
    <dbReference type="NCBI Taxonomy" id="2893753"/>
    <lineage>
        <taxon>Bacteria</taxon>
        <taxon>Pseudomonadati</taxon>
        <taxon>Bacteroidota</taxon>
        <taxon>Flavobacteriia</taxon>
        <taxon>Flavobacteriales</taxon>
        <taxon>Flavobacteriaceae</taxon>
        <taxon>Flavobacterium</taxon>
    </lineage>
</organism>
<dbReference type="EMBL" id="JAJJMM010000001">
    <property type="protein sequence ID" value="MCC9062552.1"/>
    <property type="molecule type" value="Genomic_DNA"/>
</dbReference>
<keyword evidence="4" id="KW-1185">Reference proteome</keyword>
<evidence type="ECO:0000313" key="4">
    <source>
        <dbReference type="Proteomes" id="UP001430679"/>
    </source>
</evidence>
<evidence type="ECO:0000256" key="1">
    <source>
        <dbReference type="ARBA" id="ARBA00038310"/>
    </source>
</evidence>